<feature type="compositionally biased region" description="Polar residues" evidence="5">
    <location>
        <begin position="103"/>
        <end position="120"/>
    </location>
</feature>
<keyword evidence="2" id="KW-0805">Transcription regulation</keyword>
<evidence type="ECO:0000256" key="3">
    <source>
        <dbReference type="ARBA" id="ARBA00023163"/>
    </source>
</evidence>
<dbReference type="InterPro" id="IPR051127">
    <property type="entry name" value="Fungal_SecMet_Regulators"/>
</dbReference>
<feature type="region of interest" description="Disordered" evidence="5">
    <location>
        <begin position="640"/>
        <end position="688"/>
    </location>
</feature>
<name>A0A8H4PA25_9HYPO</name>
<evidence type="ECO:0000313" key="8">
    <source>
        <dbReference type="Proteomes" id="UP000554235"/>
    </source>
</evidence>
<evidence type="ECO:0000256" key="1">
    <source>
        <dbReference type="ARBA" id="ARBA00022723"/>
    </source>
</evidence>
<dbReference type="EMBL" id="JAADYS010000679">
    <property type="protein sequence ID" value="KAF4467954.1"/>
    <property type="molecule type" value="Genomic_DNA"/>
</dbReference>
<feature type="region of interest" description="Disordered" evidence="5">
    <location>
        <begin position="1"/>
        <end position="48"/>
    </location>
</feature>
<dbReference type="PANTHER" id="PTHR47424">
    <property type="entry name" value="REGULATORY PROTEIN GAL4"/>
    <property type="match status" value="1"/>
</dbReference>
<keyword evidence="1" id="KW-0479">Metal-binding</keyword>
<keyword evidence="4" id="KW-0539">Nucleus</keyword>
<dbReference type="Gene3D" id="4.10.240.10">
    <property type="entry name" value="Zn(2)-C6 fungal-type DNA-binding domain"/>
    <property type="match status" value="1"/>
</dbReference>
<evidence type="ECO:0000256" key="4">
    <source>
        <dbReference type="ARBA" id="ARBA00023242"/>
    </source>
</evidence>
<dbReference type="PROSITE" id="PS00463">
    <property type="entry name" value="ZN2_CY6_FUNGAL_1"/>
    <property type="match status" value="1"/>
</dbReference>
<feature type="region of interest" description="Disordered" evidence="5">
    <location>
        <begin position="98"/>
        <end position="181"/>
    </location>
</feature>
<feature type="domain" description="Zn(2)-C6 fungal-type" evidence="6">
    <location>
        <begin position="49"/>
        <end position="78"/>
    </location>
</feature>
<evidence type="ECO:0000313" key="7">
    <source>
        <dbReference type="EMBL" id="KAF4467954.1"/>
    </source>
</evidence>
<dbReference type="Proteomes" id="UP000554235">
    <property type="component" value="Unassembled WGS sequence"/>
</dbReference>
<dbReference type="SMART" id="SM00066">
    <property type="entry name" value="GAL4"/>
    <property type="match status" value="1"/>
</dbReference>
<dbReference type="OrthoDB" id="3266505at2759"/>
<dbReference type="InterPro" id="IPR036864">
    <property type="entry name" value="Zn2-C6_fun-type_DNA-bd_sf"/>
</dbReference>
<feature type="compositionally biased region" description="Polar residues" evidence="5">
    <location>
        <begin position="652"/>
        <end position="680"/>
    </location>
</feature>
<evidence type="ECO:0000256" key="2">
    <source>
        <dbReference type="ARBA" id="ARBA00023015"/>
    </source>
</evidence>
<dbReference type="GO" id="GO:0008270">
    <property type="term" value="F:zinc ion binding"/>
    <property type="evidence" value="ECO:0007669"/>
    <property type="project" value="InterPro"/>
</dbReference>
<dbReference type="PROSITE" id="PS50048">
    <property type="entry name" value="ZN2_CY6_FUNGAL_2"/>
    <property type="match status" value="1"/>
</dbReference>
<keyword evidence="3" id="KW-0804">Transcription</keyword>
<accession>A0A8H4PA25</accession>
<dbReference type="Pfam" id="PF04082">
    <property type="entry name" value="Fungal_trans"/>
    <property type="match status" value="1"/>
</dbReference>
<dbReference type="GO" id="GO:0000981">
    <property type="term" value="F:DNA-binding transcription factor activity, RNA polymerase II-specific"/>
    <property type="evidence" value="ECO:0007669"/>
    <property type="project" value="InterPro"/>
</dbReference>
<reference evidence="7 8" key="1">
    <citation type="submission" date="2020-01" db="EMBL/GenBank/DDBJ databases">
        <title>Identification and distribution of gene clusters putatively required for synthesis of sphingolipid metabolism inhibitors in phylogenetically diverse species of the filamentous fungus Fusarium.</title>
        <authorList>
            <person name="Kim H.-S."/>
            <person name="Busman M."/>
            <person name="Brown D.W."/>
            <person name="Divon H."/>
            <person name="Uhlig S."/>
            <person name="Proctor R.H."/>
        </authorList>
    </citation>
    <scope>NUCLEOTIDE SEQUENCE [LARGE SCALE GENOMIC DNA]</scope>
    <source>
        <strain evidence="7 8">NRRL 20459</strain>
    </source>
</reference>
<comment type="caution">
    <text evidence="7">The sequence shown here is derived from an EMBL/GenBank/DDBJ whole genome shotgun (WGS) entry which is preliminary data.</text>
</comment>
<dbReference type="InterPro" id="IPR001138">
    <property type="entry name" value="Zn2Cys6_DnaBD"/>
</dbReference>
<dbReference type="CDD" id="cd12148">
    <property type="entry name" value="fungal_TF_MHR"/>
    <property type="match status" value="1"/>
</dbReference>
<evidence type="ECO:0000256" key="5">
    <source>
        <dbReference type="SAM" id="MobiDB-lite"/>
    </source>
</evidence>
<dbReference type="InterPro" id="IPR007219">
    <property type="entry name" value="XnlR_reg_dom"/>
</dbReference>
<dbReference type="Pfam" id="PF00172">
    <property type="entry name" value="Zn_clus"/>
    <property type="match status" value="1"/>
</dbReference>
<dbReference type="PANTHER" id="PTHR47424:SF6">
    <property type="entry name" value="PROLINE UTILIZATION TRANS-ACTIVATOR"/>
    <property type="match status" value="1"/>
</dbReference>
<dbReference type="GO" id="GO:0006351">
    <property type="term" value="P:DNA-templated transcription"/>
    <property type="evidence" value="ECO:0007669"/>
    <property type="project" value="InterPro"/>
</dbReference>
<dbReference type="CDD" id="cd00067">
    <property type="entry name" value="GAL4"/>
    <property type="match status" value="1"/>
</dbReference>
<keyword evidence="8" id="KW-1185">Reference proteome</keyword>
<evidence type="ECO:0000259" key="6">
    <source>
        <dbReference type="PROSITE" id="PS50048"/>
    </source>
</evidence>
<organism evidence="7 8">
    <name type="scientific">Fusarium albosuccineum</name>
    <dbReference type="NCBI Taxonomy" id="1237068"/>
    <lineage>
        <taxon>Eukaryota</taxon>
        <taxon>Fungi</taxon>
        <taxon>Dikarya</taxon>
        <taxon>Ascomycota</taxon>
        <taxon>Pezizomycotina</taxon>
        <taxon>Sordariomycetes</taxon>
        <taxon>Hypocreomycetidae</taxon>
        <taxon>Hypocreales</taxon>
        <taxon>Nectriaceae</taxon>
        <taxon>Fusarium</taxon>
        <taxon>Fusarium decemcellulare species complex</taxon>
    </lineage>
</organism>
<proteinExistence type="predicted"/>
<dbReference type="AlphaFoldDB" id="A0A8H4PA25"/>
<gene>
    <name evidence="7" type="ORF">FALBO_5188</name>
</gene>
<dbReference type="SMART" id="SM00906">
    <property type="entry name" value="Fungal_trans"/>
    <property type="match status" value="1"/>
</dbReference>
<protein>
    <submittedName>
        <fullName evidence="7">Fungal specific transcription factor domain-containing</fullName>
    </submittedName>
</protein>
<sequence length="741" mass="81434">MDKEPEPAPPSSSSGRPSNRRSRSPDESQRSLRRRSRSSQLEAARTSTACHVCRDKKVKCSGTWPCRYCSKRRLDCVFATSEKRKMYSVSQIQELRQKVADYESQQSSNRSADQQPSPDQGQDLLPENSPVPENHVSARATETPRSETSAFSLLGQRPPPEDRAPASTRATSNRAPRAILPEPSLSSSEIFGTEIRTLLLARSAAGSEKSPAASMAVASPHLDRELISNVRGWPSEDEANQLLELVVLNVGISQHLFDIRSFSDNLSRLYRDTGNETPIRGLWFVQVLFVLAIGKLLRAVTDEDSEVPGVAFFNEAMKHLPPMSDMKKHGILGIEVVGLAALFLQVADRKDEAYLYASMALRLAISNGMHKSTGNGKFSRSEAVHRSRLWWTLYMQERRLAAAGGYPMAIADEAISIGPPAEVAGFASAAAIRVNVRAAQITGRITSKASFIKDIENILHSLHEIESTMPAEYRINFSSTGLIVAGLPFAEADPPYARTNASLYLSIYQAVIHTVRPILLYMARNVRDRESEAAANLSPTLRRLAEICVEAARKSLTILQALRNTELIAKNAFLDLDILFSVGFVFVLVEAIQPGRNLGMSGIEGSRNILQYLVTVGNRAAAKRLGELDQMCVHLRPLSQDQPASDQDVPRQASTQPFSLDINNTGSSVTAGTTTNTERQGQPGDQAMDISDSPMLNSMFPESADLANISLEGENGLYWVYHEPGFVYTGAELADWEALEY</sequence>
<dbReference type="SUPFAM" id="SSF57701">
    <property type="entry name" value="Zn2/Cys6 DNA-binding domain"/>
    <property type="match status" value="1"/>
</dbReference>
<dbReference type="GO" id="GO:0003677">
    <property type="term" value="F:DNA binding"/>
    <property type="evidence" value="ECO:0007669"/>
    <property type="project" value="InterPro"/>
</dbReference>